<keyword evidence="1" id="KW-0472">Membrane</keyword>
<dbReference type="EMBL" id="JBANDC010000008">
    <property type="protein sequence ID" value="MEM4988266.1"/>
    <property type="molecule type" value="Genomic_DNA"/>
</dbReference>
<feature type="transmembrane region" description="Helical" evidence="1">
    <location>
        <begin position="433"/>
        <end position="454"/>
    </location>
</feature>
<keyword evidence="1" id="KW-1133">Transmembrane helix</keyword>
<accession>A0ABU9PW90</accession>
<gene>
    <name evidence="3" type="ORF">V8G57_12795</name>
</gene>
<protein>
    <submittedName>
        <fullName evidence="3">DUF3999 domain-containing protein</fullName>
    </submittedName>
</protein>
<proteinExistence type="predicted"/>
<dbReference type="RefSeq" id="WP_342829721.1">
    <property type="nucleotide sequence ID" value="NZ_JBANDC010000008.1"/>
</dbReference>
<evidence type="ECO:0000256" key="1">
    <source>
        <dbReference type="SAM" id="Phobius"/>
    </source>
</evidence>
<evidence type="ECO:0000313" key="4">
    <source>
        <dbReference type="Proteomes" id="UP001495910"/>
    </source>
</evidence>
<evidence type="ECO:0000313" key="3">
    <source>
        <dbReference type="EMBL" id="MEM4988266.1"/>
    </source>
</evidence>
<feature type="signal peptide" evidence="2">
    <location>
        <begin position="1"/>
        <end position="20"/>
    </location>
</feature>
<feature type="chain" id="PRO_5046670314" evidence="2">
    <location>
        <begin position="21"/>
        <end position="463"/>
    </location>
</feature>
<dbReference type="Proteomes" id="UP001495910">
    <property type="component" value="Unassembled WGS sequence"/>
</dbReference>
<comment type="caution">
    <text evidence="3">The sequence shown here is derived from an EMBL/GenBank/DDBJ whole genome shotgun (WGS) entry which is preliminary data.</text>
</comment>
<dbReference type="InterPro" id="IPR025060">
    <property type="entry name" value="DUF3999"/>
</dbReference>
<keyword evidence="2" id="KW-0732">Signal</keyword>
<organism evidence="3 4">
    <name type="scientific">Collimonas rhizosphaerae</name>
    <dbReference type="NCBI Taxonomy" id="3126357"/>
    <lineage>
        <taxon>Bacteria</taxon>
        <taxon>Pseudomonadati</taxon>
        <taxon>Pseudomonadota</taxon>
        <taxon>Betaproteobacteria</taxon>
        <taxon>Burkholderiales</taxon>
        <taxon>Oxalobacteraceae</taxon>
        <taxon>Collimonas</taxon>
    </lineage>
</organism>
<keyword evidence="1" id="KW-0812">Transmembrane</keyword>
<name>A0ABU9PW90_9BURK</name>
<evidence type="ECO:0000256" key="2">
    <source>
        <dbReference type="SAM" id="SignalP"/>
    </source>
</evidence>
<dbReference type="Pfam" id="PF13163">
    <property type="entry name" value="DUF3999"/>
    <property type="match status" value="1"/>
</dbReference>
<reference evidence="3 4" key="1">
    <citation type="submission" date="2024-02" db="EMBL/GenBank/DDBJ databases">
        <title>Draft genome sequence of Collimonas sp. strain H4R21, an effective mineral-weathering bacterial strain isolated from the beech rhizosphere.</title>
        <authorList>
            <person name="Morin E."/>
            <person name="Uroz S."/>
            <person name="Leveau J.H.J."/>
            <person name="Kumar R."/>
            <person name="Rey M.W."/>
            <person name="Pham J."/>
        </authorList>
    </citation>
    <scope>NUCLEOTIDE SEQUENCE [LARGE SCALE GENOMIC DNA]</scope>
    <source>
        <strain evidence="3 4">H4R21</strain>
    </source>
</reference>
<sequence length="463" mass="49101">MKYFPMHAAVCLAVMTAAGAAWPASDPNDAQSYALRLPLAFAADAPLQRLVLPAQALVSLQTGGLSDVRVFNAKGQPLAMALSDSASLRQTEKRKIELKSSPIMGSADLADISASSLRIEEQQGKRIVQIDSNPADAGAPRKKVLGALLDTRAIDDPVVDLVLDVDLPDAQPVTFDLQASKDLRYWRPLAQTVLYRAEAGASGLGSDHVELPAADLKDQYLRVTWTDAAGRTAPVTMRSATLTTARGVTSSARVTAALAQPVLDNPYTLRFSLPFATPVAALKIRPAGDNVLLPVRVLGRQEAGQPWTLMTASVIYKLQTGGKLQTSAAIELPPTAYREIKIEADKKTQGFSAPPEISLEFEPMQIVALVNGPAPFTLAAGLANASSPYLPMQSLMPGYRPAQENSLPLAKVDGAATLVAAPAGRDGTPTRNIILWAVLLLAASALGAMAWVLLKQNANPPRQ</sequence>
<keyword evidence="4" id="KW-1185">Reference proteome</keyword>